<dbReference type="PROSITE" id="PS50112">
    <property type="entry name" value="PAS"/>
    <property type="match status" value="1"/>
</dbReference>
<keyword evidence="6" id="KW-1133">Transmembrane helix</keyword>
<dbReference type="InterPro" id="IPR013656">
    <property type="entry name" value="PAS_4"/>
</dbReference>
<dbReference type="EMBL" id="JAUSRA010000001">
    <property type="protein sequence ID" value="MDP9794886.1"/>
    <property type="molecule type" value="Genomic_DNA"/>
</dbReference>
<dbReference type="Gene3D" id="3.30.450.20">
    <property type="entry name" value="PAS domain"/>
    <property type="match status" value="1"/>
</dbReference>
<accession>A0ABT9MV42</accession>
<reference evidence="9 10" key="1">
    <citation type="submission" date="2023-07" db="EMBL/GenBank/DDBJ databases">
        <title>Sequencing the genomes of 1000 actinobacteria strains.</title>
        <authorList>
            <person name="Klenk H.-P."/>
        </authorList>
    </citation>
    <scope>NUCLEOTIDE SEQUENCE [LARGE SCALE GENOMIC DNA]</scope>
    <source>
        <strain evidence="9 10">DSM 44710</strain>
    </source>
</reference>
<dbReference type="InterPro" id="IPR035965">
    <property type="entry name" value="PAS-like_dom_sf"/>
</dbReference>
<evidence type="ECO:0000313" key="9">
    <source>
        <dbReference type="EMBL" id="MDP9794886.1"/>
    </source>
</evidence>
<feature type="transmembrane region" description="Helical" evidence="6">
    <location>
        <begin position="55"/>
        <end position="71"/>
    </location>
</feature>
<sequence>MEEAVVRYPTSWMTRWLSGTDTMLGQVRTLFFGFLLLWPLFGLWGVDPHGDARRVVLAVALTLVLQAWSYLGYQRQRFPAWSWVPEGACVFLVAGTSDFDATIGLCFMWVNFRALYGRLWEKGLAAVVLVAGMVGGAVLTDVSLGASFSLLVTALLALMVQHVLARGSGARDRAAARESAMASAGAGLAASTTREDAMDVALGAALALDRQVSAALIFTVAGPALHVVAAAGRVGDEATGWVTELDRLPREVRDLLRDGGYLVVVDGDAEALTETLRLPKHRAVALAPLVAHEHAFGMLVLALDRRPIGELAAPVTTLAGETALTLDQLLIRSRLSVVVEHLPDALLLAGEAGTIRFANPAARAMLGCTGTELVGRALWSLLHPDDLPSVLEAAGASARLCRIRGAADAPWVEVEALLEYASEHDGSRSIVFTGRDVSERQRLELELRHAQKLESIGRLAAGIAHEINTPIQFIGDNVRFMQDSFADLVRLWSTYREVAAAAGNPPELHAVDETAEDIEMDYLMEEVPKAISQTLNGVQRVAGIVRAMKAFGHPGGEEKAPANLTEAILNTLVVANNEIKYVADVQTDLADLPPVYCHLGDINQVVLNLLVNAAHAIAAADRGRGTIRVATRMDGEHVLIEVADTGTGVPPEIADKLFEPFFTTKEVGTGTGQGLPLVRTLVTDRHGGTIDFTSEVGAGTVFTVRLPALSPGLSSPPGVLSEAAP</sequence>
<dbReference type="SMART" id="SM00091">
    <property type="entry name" value="PAS"/>
    <property type="match status" value="1"/>
</dbReference>
<comment type="subcellular location">
    <subcellularLocation>
        <location evidence="2">Cell membrane</location>
    </subcellularLocation>
</comment>
<name>A0ABT9MV42_9ACTN</name>
<feature type="transmembrane region" description="Helical" evidence="6">
    <location>
        <begin position="23"/>
        <end position="43"/>
    </location>
</feature>
<comment type="caution">
    <text evidence="9">The sequence shown here is derived from an EMBL/GenBank/DDBJ whole genome shotgun (WGS) entry which is preliminary data.</text>
</comment>
<dbReference type="InterPro" id="IPR036890">
    <property type="entry name" value="HATPase_C_sf"/>
</dbReference>
<keyword evidence="6" id="KW-0812">Transmembrane</keyword>
<dbReference type="InterPro" id="IPR000014">
    <property type="entry name" value="PAS"/>
</dbReference>
<evidence type="ECO:0000256" key="6">
    <source>
        <dbReference type="SAM" id="Phobius"/>
    </source>
</evidence>
<keyword evidence="5" id="KW-0902">Two-component regulatory system</keyword>
<dbReference type="Pfam" id="PF08448">
    <property type="entry name" value="PAS_4"/>
    <property type="match status" value="1"/>
</dbReference>
<evidence type="ECO:0000256" key="5">
    <source>
        <dbReference type="ARBA" id="ARBA00023012"/>
    </source>
</evidence>
<dbReference type="PROSITE" id="PS50109">
    <property type="entry name" value="HIS_KIN"/>
    <property type="match status" value="1"/>
</dbReference>
<keyword evidence="6" id="KW-0472">Membrane</keyword>
<feature type="domain" description="Histidine kinase" evidence="7">
    <location>
        <begin position="462"/>
        <end position="710"/>
    </location>
</feature>
<feature type="transmembrane region" description="Helical" evidence="6">
    <location>
        <begin position="91"/>
        <end position="112"/>
    </location>
</feature>
<keyword evidence="10" id="KW-1185">Reference proteome</keyword>
<dbReference type="InterPro" id="IPR003594">
    <property type="entry name" value="HATPase_dom"/>
</dbReference>
<dbReference type="InterPro" id="IPR036097">
    <property type="entry name" value="HisK_dim/P_sf"/>
</dbReference>
<dbReference type="InterPro" id="IPR004358">
    <property type="entry name" value="Sig_transdc_His_kin-like_C"/>
</dbReference>
<dbReference type="PANTHER" id="PTHR43065">
    <property type="entry name" value="SENSOR HISTIDINE KINASE"/>
    <property type="match status" value="1"/>
</dbReference>
<organism evidence="9 10">
    <name type="scientific">Catenuloplanes nepalensis</name>
    <dbReference type="NCBI Taxonomy" id="587533"/>
    <lineage>
        <taxon>Bacteria</taxon>
        <taxon>Bacillati</taxon>
        <taxon>Actinomycetota</taxon>
        <taxon>Actinomycetes</taxon>
        <taxon>Micromonosporales</taxon>
        <taxon>Micromonosporaceae</taxon>
        <taxon>Catenuloplanes</taxon>
    </lineage>
</organism>
<evidence type="ECO:0000256" key="1">
    <source>
        <dbReference type="ARBA" id="ARBA00000085"/>
    </source>
</evidence>
<dbReference type="NCBIfam" id="TIGR00229">
    <property type="entry name" value="sensory_box"/>
    <property type="match status" value="1"/>
</dbReference>
<dbReference type="Gene3D" id="3.30.565.10">
    <property type="entry name" value="Histidine kinase-like ATPase, C-terminal domain"/>
    <property type="match status" value="1"/>
</dbReference>
<comment type="catalytic activity">
    <reaction evidence="1">
        <text>ATP + protein L-histidine = ADP + protein N-phospho-L-histidine.</text>
        <dbReference type="EC" id="2.7.13.3"/>
    </reaction>
</comment>
<dbReference type="CDD" id="cd00130">
    <property type="entry name" value="PAS"/>
    <property type="match status" value="1"/>
</dbReference>
<evidence type="ECO:0000259" key="7">
    <source>
        <dbReference type="PROSITE" id="PS50109"/>
    </source>
</evidence>
<evidence type="ECO:0000256" key="2">
    <source>
        <dbReference type="ARBA" id="ARBA00004236"/>
    </source>
</evidence>
<gene>
    <name evidence="9" type="ORF">J2S43_003398</name>
</gene>
<evidence type="ECO:0000313" key="10">
    <source>
        <dbReference type="Proteomes" id="UP001240984"/>
    </source>
</evidence>
<dbReference type="Proteomes" id="UP001240984">
    <property type="component" value="Unassembled WGS sequence"/>
</dbReference>
<evidence type="ECO:0000256" key="4">
    <source>
        <dbReference type="ARBA" id="ARBA00022777"/>
    </source>
</evidence>
<protein>
    <recommendedName>
        <fullName evidence="3">histidine kinase</fullName>
        <ecNumber evidence="3">2.7.13.3</ecNumber>
    </recommendedName>
</protein>
<dbReference type="SUPFAM" id="SSF55785">
    <property type="entry name" value="PYP-like sensor domain (PAS domain)"/>
    <property type="match status" value="1"/>
</dbReference>
<dbReference type="PRINTS" id="PR00344">
    <property type="entry name" value="BCTRLSENSOR"/>
</dbReference>
<evidence type="ECO:0000259" key="8">
    <source>
        <dbReference type="PROSITE" id="PS50112"/>
    </source>
</evidence>
<evidence type="ECO:0000256" key="3">
    <source>
        <dbReference type="ARBA" id="ARBA00012438"/>
    </source>
</evidence>
<dbReference type="Gene3D" id="1.10.287.130">
    <property type="match status" value="1"/>
</dbReference>
<dbReference type="SUPFAM" id="SSF47384">
    <property type="entry name" value="Homodimeric domain of signal transducing histidine kinase"/>
    <property type="match status" value="1"/>
</dbReference>
<dbReference type="PANTHER" id="PTHR43065:SF50">
    <property type="entry name" value="HISTIDINE KINASE"/>
    <property type="match status" value="1"/>
</dbReference>
<dbReference type="SUPFAM" id="SSF55874">
    <property type="entry name" value="ATPase domain of HSP90 chaperone/DNA topoisomerase II/histidine kinase"/>
    <property type="match status" value="1"/>
</dbReference>
<dbReference type="EC" id="2.7.13.3" evidence="3"/>
<dbReference type="SMART" id="SM00387">
    <property type="entry name" value="HATPase_c"/>
    <property type="match status" value="1"/>
</dbReference>
<dbReference type="InterPro" id="IPR005467">
    <property type="entry name" value="His_kinase_dom"/>
</dbReference>
<dbReference type="Pfam" id="PF02518">
    <property type="entry name" value="HATPase_c"/>
    <property type="match status" value="1"/>
</dbReference>
<proteinExistence type="predicted"/>
<feature type="transmembrane region" description="Helical" evidence="6">
    <location>
        <begin position="124"/>
        <end position="140"/>
    </location>
</feature>
<keyword evidence="4" id="KW-0418">Kinase</keyword>
<keyword evidence="4" id="KW-0808">Transferase</keyword>
<feature type="domain" description="PAS" evidence="8">
    <location>
        <begin position="331"/>
        <end position="392"/>
    </location>
</feature>